<dbReference type="PANTHER" id="PTHR42973:SF39">
    <property type="entry name" value="FAD-BINDING PCMH-TYPE DOMAIN-CONTAINING PROTEIN"/>
    <property type="match status" value="1"/>
</dbReference>
<dbReference type="Pfam" id="PF01565">
    <property type="entry name" value="FAD_binding_4"/>
    <property type="match status" value="1"/>
</dbReference>
<evidence type="ECO:0000256" key="2">
    <source>
        <dbReference type="ARBA" id="ARBA00005466"/>
    </source>
</evidence>
<dbReference type="RefSeq" id="WP_210029498.1">
    <property type="nucleotide sequence ID" value="NZ_JAGINU010000001.1"/>
</dbReference>
<protein>
    <recommendedName>
        <fullName evidence="6">FAD-binding PCMH-type domain-containing protein</fullName>
    </recommendedName>
</protein>
<dbReference type="PANTHER" id="PTHR42973">
    <property type="entry name" value="BINDING OXIDOREDUCTASE, PUTATIVE (AFU_ORTHOLOGUE AFUA_1G17690)-RELATED"/>
    <property type="match status" value="1"/>
</dbReference>
<evidence type="ECO:0000256" key="3">
    <source>
        <dbReference type="ARBA" id="ARBA00022630"/>
    </source>
</evidence>
<comment type="cofactor">
    <cofactor evidence="1">
        <name>FAD</name>
        <dbReference type="ChEBI" id="CHEBI:57692"/>
    </cofactor>
</comment>
<dbReference type="Gene3D" id="3.30.465.10">
    <property type="match status" value="1"/>
</dbReference>
<keyword evidence="5" id="KW-0560">Oxidoreductase</keyword>
<comment type="caution">
    <text evidence="7">The sequence shown here is derived from an EMBL/GenBank/DDBJ whole genome shotgun (WGS) entry which is preliminary data.</text>
</comment>
<dbReference type="InterPro" id="IPR016169">
    <property type="entry name" value="FAD-bd_PCMH_sub2"/>
</dbReference>
<gene>
    <name evidence="7" type="ORF">JOF36_004108</name>
</gene>
<accession>A0ABS4VWU4</accession>
<proteinExistence type="inferred from homology"/>
<comment type="similarity">
    <text evidence="2">Belongs to the oxygen-dependent FAD-linked oxidoreductase family.</text>
</comment>
<dbReference type="InterPro" id="IPR006094">
    <property type="entry name" value="Oxid_FAD_bind_N"/>
</dbReference>
<evidence type="ECO:0000256" key="4">
    <source>
        <dbReference type="ARBA" id="ARBA00022827"/>
    </source>
</evidence>
<dbReference type="Gene3D" id="3.40.462.20">
    <property type="match status" value="1"/>
</dbReference>
<keyword evidence="3" id="KW-0285">Flavoprotein</keyword>
<evidence type="ECO:0000313" key="7">
    <source>
        <dbReference type="EMBL" id="MBP2368412.1"/>
    </source>
</evidence>
<dbReference type="SUPFAM" id="SSF56176">
    <property type="entry name" value="FAD-binding/transporter-associated domain-like"/>
    <property type="match status" value="1"/>
</dbReference>
<keyword evidence="4" id="KW-0274">FAD</keyword>
<evidence type="ECO:0000259" key="6">
    <source>
        <dbReference type="PROSITE" id="PS51387"/>
    </source>
</evidence>
<evidence type="ECO:0000256" key="5">
    <source>
        <dbReference type="ARBA" id="ARBA00023002"/>
    </source>
</evidence>
<dbReference type="InterPro" id="IPR050416">
    <property type="entry name" value="FAD-linked_Oxidoreductase"/>
</dbReference>
<evidence type="ECO:0000256" key="1">
    <source>
        <dbReference type="ARBA" id="ARBA00001974"/>
    </source>
</evidence>
<feature type="domain" description="FAD-binding PCMH-type" evidence="6">
    <location>
        <begin position="31"/>
        <end position="197"/>
    </location>
</feature>
<dbReference type="Proteomes" id="UP001519295">
    <property type="component" value="Unassembled WGS sequence"/>
</dbReference>
<reference evidence="7 8" key="1">
    <citation type="submission" date="2021-03" db="EMBL/GenBank/DDBJ databases">
        <title>Sequencing the genomes of 1000 actinobacteria strains.</title>
        <authorList>
            <person name="Klenk H.-P."/>
        </authorList>
    </citation>
    <scope>NUCLEOTIDE SEQUENCE [LARGE SCALE GENOMIC DNA]</scope>
    <source>
        <strain evidence="7 8">DSM 45256</strain>
    </source>
</reference>
<organism evidence="7 8">
    <name type="scientific">Pseudonocardia parietis</name>
    <dbReference type="NCBI Taxonomy" id="570936"/>
    <lineage>
        <taxon>Bacteria</taxon>
        <taxon>Bacillati</taxon>
        <taxon>Actinomycetota</taxon>
        <taxon>Actinomycetes</taxon>
        <taxon>Pseudonocardiales</taxon>
        <taxon>Pseudonocardiaceae</taxon>
        <taxon>Pseudonocardia</taxon>
    </lineage>
</organism>
<dbReference type="EMBL" id="JAGINU010000001">
    <property type="protein sequence ID" value="MBP2368412.1"/>
    <property type="molecule type" value="Genomic_DNA"/>
</dbReference>
<name>A0ABS4VWU4_9PSEU</name>
<dbReference type="InterPro" id="IPR036318">
    <property type="entry name" value="FAD-bd_PCMH-like_sf"/>
</dbReference>
<evidence type="ECO:0000313" key="8">
    <source>
        <dbReference type="Proteomes" id="UP001519295"/>
    </source>
</evidence>
<dbReference type="PROSITE" id="PS51387">
    <property type="entry name" value="FAD_PCMH"/>
    <property type="match status" value="1"/>
</dbReference>
<dbReference type="InterPro" id="IPR016166">
    <property type="entry name" value="FAD-bd_PCMH"/>
</dbReference>
<sequence length="415" mass="42298">MTTTTQPLTAELAARVPVTGPTPQRCFQTGLAHRPDVTVTAAAVPDVVATLEIAARYGAPVTVHTTGHGLREPAGGGVLLDLGRLRRVEVDATTRTARIDAGATWADVVTAAAPHGLRPPSGSAPSVGVAGYLFGGGLGLAARSDGWAVDHVHAFEVVDAGGTLRSVSGGERFARLRGTGPEPGEVVTAVVLGLLPGAPFTGGGLVRVLGAADEPADPAPLQAWADWTVDLPDDVTSGLSLVPYPELPFLPPHLRGRRVLRIGVTVTGPVERADALLAPLRAAVAWDDDTVAPLDPAGTARVYDEPDVPHAYLGDGLLVDGLEPAGLDRVATRTGPMAVTGIRHLGGAAGRAPAVPDTVRGRDAAYLVGALAPFGADTVPAADAWAEVDGILSGFTARANAQGSHPAFRFGPARG</sequence>
<keyword evidence="8" id="KW-1185">Reference proteome</keyword>